<evidence type="ECO:0000313" key="3">
    <source>
        <dbReference type="EMBL" id="KAK9680917.1"/>
    </source>
</evidence>
<feature type="compositionally biased region" description="Acidic residues" evidence="1">
    <location>
        <begin position="71"/>
        <end position="93"/>
    </location>
</feature>
<organism evidence="3 4">
    <name type="scientific">Popillia japonica</name>
    <name type="common">Japanese beetle</name>
    <dbReference type="NCBI Taxonomy" id="7064"/>
    <lineage>
        <taxon>Eukaryota</taxon>
        <taxon>Metazoa</taxon>
        <taxon>Ecdysozoa</taxon>
        <taxon>Arthropoda</taxon>
        <taxon>Hexapoda</taxon>
        <taxon>Insecta</taxon>
        <taxon>Pterygota</taxon>
        <taxon>Neoptera</taxon>
        <taxon>Endopterygota</taxon>
        <taxon>Coleoptera</taxon>
        <taxon>Polyphaga</taxon>
        <taxon>Scarabaeiformia</taxon>
        <taxon>Scarabaeidae</taxon>
        <taxon>Rutelinae</taxon>
        <taxon>Popillia</taxon>
    </lineage>
</organism>
<sequence length="156" mass="17976">MVIGYCEDTKGYRLMDLNTNKIGRARDVIFLENNFSLKNIQDQTTNETIATLNWKNDEDENQMDTPTCESENTEENSESDSSEPEIEESDESANAEARRATKLSSKYGDYILYYSALAENVPTSYQEAVQSKDERLWREAMGRRWKLSINTTCGIW</sequence>
<keyword evidence="4" id="KW-1185">Reference proteome</keyword>
<evidence type="ECO:0000313" key="4">
    <source>
        <dbReference type="Proteomes" id="UP001458880"/>
    </source>
</evidence>
<evidence type="ECO:0000259" key="2">
    <source>
        <dbReference type="Pfam" id="PF25597"/>
    </source>
</evidence>
<dbReference type="InterPro" id="IPR057670">
    <property type="entry name" value="SH3_retrovirus"/>
</dbReference>
<comment type="caution">
    <text evidence="3">The sequence shown here is derived from an EMBL/GenBank/DDBJ whole genome shotgun (WGS) entry which is preliminary data.</text>
</comment>
<dbReference type="Proteomes" id="UP001458880">
    <property type="component" value="Unassembled WGS sequence"/>
</dbReference>
<evidence type="ECO:0000256" key="1">
    <source>
        <dbReference type="SAM" id="MobiDB-lite"/>
    </source>
</evidence>
<gene>
    <name evidence="3" type="ORF">QE152_g38726</name>
</gene>
<dbReference type="AlphaFoldDB" id="A0AAW1HW73"/>
<dbReference type="EMBL" id="JASPKY010000859">
    <property type="protein sequence ID" value="KAK9680917.1"/>
    <property type="molecule type" value="Genomic_DNA"/>
</dbReference>
<protein>
    <recommendedName>
        <fullName evidence="2">Retroviral polymerase SH3-like domain-containing protein</fullName>
    </recommendedName>
</protein>
<accession>A0AAW1HW73</accession>
<feature type="domain" description="Retroviral polymerase SH3-like" evidence="2">
    <location>
        <begin position="2"/>
        <end position="39"/>
    </location>
</feature>
<reference evidence="3 4" key="1">
    <citation type="journal article" date="2024" name="BMC Genomics">
        <title>De novo assembly and annotation of Popillia japonica's genome with initial clues to its potential as an invasive pest.</title>
        <authorList>
            <person name="Cucini C."/>
            <person name="Boschi S."/>
            <person name="Funari R."/>
            <person name="Cardaioli E."/>
            <person name="Iannotti N."/>
            <person name="Marturano G."/>
            <person name="Paoli F."/>
            <person name="Bruttini M."/>
            <person name="Carapelli A."/>
            <person name="Frati F."/>
            <person name="Nardi F."/>
        </authorList>
    </citation>
    <scope>NUCLEOTIDE SEQUENCE [LARGE SCALE GENOMIC DNA]</scope>
    <source>
        <strain evidence="3">DMR45628</strain>
    </source>
</reference>
<proteinExistence type="predicted"/>
<dbReference type="Pfam" id="PF25597">
    <property type="entry name" value="SH3_retrovirus"/>
    <property type="match status" value="1"/>
</dbReference>
<feature type="region of interest" description="Disordered" evidence="1">
    <location>
        <begin position="52"/>
        <end position="99"/>
    </location>
</feature>
<name>A0AAW1HW73_POPJA</name>